<name>A0A132H8C4_9BURK</name>
<protein>
    <submittedName>
        <fullName evidence="1">DUF1488 domain-containing protein</fullName>
    </submittedName>
</protein>
<evidence type="ECO:0000313" key="1">
    <source>
        <dbReference type="EMBL" id="QBP11323.1"/>
    </source>
</evidence>
<sequence length="92" mass="10218">MVDITFPNSNPTYCGTSLTLSCPATVNGNRSQYSVTAEALEAYCGARSPREEDLVRAFTNNRARIEQLAHSMFELTEAREIMLRGGHFRFAG</sequence>
<dbReference type="AlphaFoldDB" id="A0A132H8C4"/>
<accession>A0A132H8C4</accession>
<dbReference type="SUPFAM" id="SSF160272">
    <property type="entry name" value="Shew3726-like"/>
    <property type="match status" value="1"/>
</dbReference>
<dbReference type="Gene3D" id="3.30.160.140">
    <property type="entry name" value="Shew3726-like"/>
    <property type="match status" value="1"/>
</dbReference>
<proteinExistence type="predicted"/>
<organism evidence="1 2">
    <name type="scientific">Cupriavidus metallidurans</name>
    <dbReference type="NCBI Taxonomy" id="119219"/>
    <lineage>
        <taxon>Bacteria</taxon>
        <taxon>Pseudomonadati</taxon>
        <taxon>Pseudomonadota</taxon>
        <taxon>Betaproteobacteria</taxon>
        <taxon>Burkholderiales</taxon>
        <taxon>Burkholderiaceae</taxon>
        <taxon>Cupriavidus</taxon>
    </lineage>
</organism>
<reference evidence="1 2" key="1">
    <citation type="submission" date="2019-03" db="EMBL/GenBank/DDBJ databases">
        <title>Comparative insights into the high quality Complete genome sequence of highly metal resistant Cupriavidus metallidurans strain BS1 isolated from a gold-copper mine.</title>
        <authorList>
            <person name="Mazhar H.S."/>
            <person name="Rensing C."/>
        </authorList>
    </citation>
    <scope>NUCLEOTIDE SEQUENCE [LARGE SCALE GENOMIC DNA]</scope>
    <source>
        <strain evidence="1 2">BS1</strain>
    </source>
</reference>
<dbReference type="EMBL" id="CP037900">
    <property type="protein sequence ID" value="QBP11323.1"/>
    <property type="molecule type" value="Genomic_DNA"/>
</dbReference>
<dbReference type="OMA" id="PEPPEYC"/>
<dbReference type="InterPro" id="IPR009962">
    <property type="entry name" value="DUF1488"/>
</dbReference>
<evidence type="ECO:0000313" key="2">
    <source>
        <dbReference type="Proteomes" id="UP000253772"/>
    </source>
</evidence>
<gene>
    <name evidence="1" type="ORF">DDF84_016985</name>
</gene>
<dbReference type="OrthoDB" id="8967044at2"/>
<dbReference type="Pfam" id="PF07369">
    <property type="entry name" value="DUF1488"/>
    <property type="match status" value="1"/>
</dbReference>
<dbReference type="InterPro" id="IPR036692">
    <property type="entry name" value="Shew3726-like_sf"/>
</dbReference>
<dbReference type="RefSeq" id="WP_011517789.1">
    <property type="nucleotide sequence ID" value="NZ_CP026544.1"/>
</dbReference>
<dbReference type="Proteomes" id="UP000253772">
    <property type="component" value="Chromosome c1"/>
</dbReference>